<dbReference type="OrthoDB" id="4552079at2"/>
<evidence type="ECO:0000313" key="2">
    <source>
        <dbReference type="Proteomes" id="UP000272474"/>
    </source>
</evidence>
<dbReference type="AlphaFoldDB" id="A0A3A9YPY9"/>
<dbReference type="EMBL" id="RBAL01000026">
    <property type="protein sequence ID" value="RKN37287.1"/>
    <property type="molecule type" value="Genomic_DNA"/>
</dbReference>
<protein>
    <submittedName>
        <fullName evidence="1">Uncharacterized protein</fullName>
    </submittedName>
</protein>
<proteinExistence type="predicted"/>
<name>A0A3A9YPY9_9ACTN</name>
<organism evidence="1 2">
    <name type="scientific">Streptomyces hoynatensis</name>
    <dbReference type="NCBI Taxonomy" id="1141874"/>
    <lineage>
        <taxon>Bacteria</taxon>
        <taxon>Bacillati</taxon>
        <taxon>Actinomycetota</taxon>
        <taxon>Actinomycetes</taxon>
        <taxon>Kitasatosporales</taxon>
        <taxon>Streptomycetaceae</taxon>
        <taxon>Streptomyces</taxon>
    </lineage>
</organism>
<sequence length="96" mass="11365">MSEESADWLLTVEGRITMGHYDCQVLEEVRGTHLQAMEALWRHVHLYNPPRPLQARRRWIYRDADGYLARYLGSAGGHYVYTFLVRRLVWDSERDG</sequence>
<dbReference type="Proteomes" id="UP000272474">
    <property type="component" value="Unassembled WGS sequence"/>
</dbReference>
<comment type="caution">
    <text evidence="1">The sequence shown here is derived from an EMBL/GenBank/DDBJ whole genome shotgun (WGS) entry which is preliminary data.</text>
</comment>
<gene>
    <name evidence="1" type="ORF">D7294_28375</name>
</gene>
<evidence type="ECO:0000313" key="1">
    <source>
        <dbReference type="EMBL" id="RKN37287.1"/>
    </source>
</evidence>
<accession>A0A3A9YPY9</accession>
<dbReference type="RefSeq" id="WP_120684669.1">
    <property type="nucleotide sequence ID" value="NZ_RBAL01000026.1"/>
</dbReference>
<keyword evidence="2" id="KW-1185">Reference proteome</keyword>
<reference evidence="1 2" key="1">
    <citation type="journal article" date="2014" name="Int. J. Syst. Evol. Microbiol.">
        <title>Streptomyces hoynatensis sp. nov., isolated from deep marine sediment.</title>
        <authorList>
            <person name="Veyisoglu A."/>
            <person name="Sahin N."/>
        </authorList>
    </citation>
    <scope>NUCLEOTIDE SEQUENCE [LARGE SCALE GENOMIC DNA]</scope>
    <source>
        <strain evidence="1 2">KCTC 29097</strain>
    </source>
</reference>